<name>A0AAW5K4X9_9BACT</name>
<dbReference type="PANTHER" id="PTHR10362">
    <property type="entry name" value="HISTIDINE AMMONIA-LYASE"/>
    <property type="match status" value="1"/>
</dbReference>
<dbReference type="Proteomes" id="UP001205919">
    <property type="component" value="Unassembled WGS sequence"/>
</dbReference>
<dbReference type="SUPFAM" id="SSF48557">
    <property type="entry name" value="L-aspartase-like"/>
    <property type="match status" value="1"/>
</dbReference>
<dbReference type="InterPro" id="IPR001106">
    <property type="entry name" value="Aromatic_Lyase"/>
</dbReference>
<dbReference type="AlphaFoldDB" id="A0AAW5K4X9"/>
<dbReference type="Pfam" id="PF00221">
    <property type="entry name" value="Lyase_aromatic"/>
    <property type="match status" value="1"/>
</dbReference>
<dbReference type="InterPro" id="IPR008948">
    <property type="entry name" value="L-Aspartase-like"/>
</dbReference>
<gene>
    <name evidence="1" type="ORF">NE630_00710</name>
</gene>
<dbReference type="Gene3D" id="1.20.200.10">
    <property type="entry name" value="Fumarase/aspartase (Central domain)"/>
    <property type="match status" value="2"/>
</dbReference>
<sequence length="428" mass="46254">MLQHLETISASGFTPRSVREAAAAVKSRPARASAEDISFDDAKKQLDLSCSALPREAAMCAASLLYLESLLYEKNELAGVLEKMLDGKNAPELHYETNSEAVLLAELFDALLSAGARREDWPFVSASGCVANGIAWYCVKKAHEYMKVADVVTALNLEAIRGELGAFDDRLSSIARPFRGQIDCAANVRALVSGSRMTTDEGRYAFGYDTHPRVQDAICVRATPQTHGGARDVCYFAEESVEKAVFDGGSRYGVEYALDGLETAVSDMAHICERRTFRLNDSRLSYGLPMNLTHGATGLNHGFPVVQSNQAALVAELKLLALPSAVVKEPGECAAYYAGTKMLRALPLFAKVMAIELLMACQGMDIVKEKVPAFSFGRGTSAVKDKVRGSIAMMTENRFVSPDMNEADRLITSGEVLNAAEEAVGGLR</sequence>
<proteinExistence type="predicted"/>
<keyword evidence="2" id="KW-1185">Reference proteome</keyword>
<dbReference type="EMBL" id="JANFYT010000001">
    <property type="protein sequence ID" value="MCQ4812938.1"/>
    <property type="molecule type" value="Genomic_DNA"/>
</dbReference>
<protein>
    <submittedName>
        <fullName evidence="1">Aromatic amino acid ammonia-lyase</fullName>
    </submittedName>
</protein>
<dbReference type="GO" id="GO:0016841">
    <property type="term" value="F:ammonia-lyase activity"/>
    <property type="evidence" value="ECO:0007669"/>
    <property type="project" value="UniProtKB-ARBA"/>
</dbReference>
<accession>A0AAW5K4X9</accession>
<evidence type="ECO:0000313" key="2">
    <source>
        <dbReference type="Proteomes" id="UP001205919"/>
    </source>
</evidence>
<organism evidence="1 2">
    <name type="scientific">Cloacibacillus evryensis</name>
    <dbReference type="NCBI Taxonomy" id="508460"/>
    <lineage>
        <taxon>Bacteria</taxon>
        <taxon>Thermotogati</taxon>
        <taxon>Synergistota</taxon>
        <taxon>Synergistia</taxon>
        <taxon>Synergistales</taxon>
        <taxon>Synergistaceae</taxon>
        <taxon>Cloacibacillus</taxon>
    </lineage>
</organism>
<dbReference type="RefSeq" id="WP_008712212.1">
    <property type="nucleotide sequence ID" value="NZ_CABKQM010000008.1"/>
</dbReference>
<reference evidence="1 2" key="1">
    <citation type="submission" date="2022-06" db="EMBL/GenBank/DDBJ databases">
        <title>Isolation of gut microbiota from human fecal samples.</title>
        <authorList>
            <person name="Pamer E.G."/>
            <person name="Barat B."/>
            <person name="Waligurski E."/>
            <person name="Medina S."/>
            <person name="Paddock L."/>
            <person name="Mostad J."/>
        </authorList>
    </citation>
    <scope>NUCLEOTIDE SEQUENCE [LARGE SCALE GENOMIC DNA]</scope>
    <source>
        <strain evidence="1 2">DFI.9.90</strain>
    </source>
</reference>
<evidence type="ECO:0000313" key="1">
    <source>
        <dbReference type="EMBL" id="MCQ4812938.1"/>
    </source>
</evidence>
<comment type="caution">
    <text evidence="1">The sequence shown here is derived from an EMBL/GenBank/DDBJ whole genome shotgun (WGS) entry which is preliminary data.</text>
</comment>